<dbReference type="InterPro" id="IPR023614">
    <property type="entry name" value="Porin_dom_sf"/>
</dbReference>
<evidence type="ECO:0000313" key="4">
    <source>
        <dbReference type="Proteomes" id="UP000273252"/>
    </source>
</evidence>
<feature type="signal peptide" evidence="2">
    <location>
        <begin position="1"/>
        <end position="21"/>
    </location>
</feature>
<gene>
    <name evidence="3" type="ORF">DZ860_14590</name>
</gene>
<dbReference type="SUPFAM" id="SSF56935">
    <property type="entry name" value="Porins"/>
    <property type="match status" value="1"/>
</dbReference>
<dbReference type="Proteomes" id="UP000273252">
    <property type="component" value="Unassembled WGS sequence"/>
</dbReference>
<dbReference type="AlphaFoldDB" id="A0A3A6QMN9"/>
<name>A0A3A6QMN9_9VIBR</name>
<accession>A0A3A6QMN9</accession>
<proteinExistence type="predicted"/>
<evidence type="ECO:0000256" key="2">
    <source>
        <dbReference type="SAM" id="SignalP"/>
    </source>
</evidence>
<dbReference type="OrthoDB" id="5904191at2"/>
<evidence type="ECO:0000313" key="3">
    <source>
        <dbReference type="EMBL" id="RJX69704.1"/>
    </source>
</evidence>
<dbReference type="RefSeq" id="WP_120032533.1">
    <property type="nucleotide sequence ID" value="NZ_QVMU01000014.1"/>
</dbReference>
<evidence type="ECO:0000256" key="1">
    <source>
        <dbReference type="ARBA" id="ARBA00022729"/>
    </source>
</evidence>
<sequence>MKTRYLATSLILAFSAPSSFAYEIIDNDVAYLHFYGQVKARALFLDEQPNDYTFGDSKIGVLGRYAITDLISLSAGTEAQINFDADEDRNEEDLYVSQYFVGIYGEGLGSITYGKHNTSSDDLNGVDYSEAFGGSANLNAVGVKGDTIKYVYDTDVFTANATYGFENGDLNREIAELFGRYNLADMVIIAGIGNSTTNTTRSQTDATYFQTTVKFEMGDTNIGATYYYNSTTNKLSRINSVDKNALAIAGQIAFLETLTGYSGYEVVAQSSDNIALDGNFYNAYLGASYLPLEWLKFFAEANHVNPINSANEVNFGIGAVAVW</sequence>
<protein>
    <submittedName>
        <fullName evidence="3">Porin</fullName>
    </submittedName>
</protein>
<dbReference type="PANTHER" id="PTHR34501:SF2">
    <property type="entry name" value="OUTER MEMBRANE PORIN F-RELATED"/>
    <property type="match status" value="1"/>
</dbReference>
<keyword evidence="1 2" id="KW-0732">Signal</keyword>
<reference evidence="3 4" key="1">
    <citation type="submission" date="2018-08" db="EMBL/GenBank/DDBJ databases">
        <title>Vibrio isolated from the Eastern China Marginal Seas.</title>
        <authorList>
            <person name="Li Y."/>
        </authorList>
    </citation>
    <scope>NUCLEOTIDE SEQUENCE [LARGE SCALE GENOMIC DNA]</scope>
    <source>
        <strain evidence="3 4">BEI233</strain>
    </source>
</reference>
<dbReference type="Gene3D" id="2.40.160.10">
    <property type="entry name" value="Porin"/>
    <property type="match status" value="1"/>
</dbReference>
<feature type="chain" id="PRO_5017311920" evidence="2">
    <location>
        <begin position="22"/>
        <end position="323"/>
    </location>
</feature>
<dbReference type="EMBL" id="QVMU01000014">
    <property type="protein sequence ID" value="RJX69704.1"/>
    <property type="molecule type" value="Genomic_DNA"/>
</dbReference>
<keyword evidence="4" id="KW-1185">Reference proteome</keyword>
<organism evidence="3 4">
    <name type="scientific">Vibrio sinensis</name>
    <dbReference type="NCBI Taxonomy" id="2302434"/>
    <lineage>
        <taxon>Bacteria</taxon>
        <taxon>Pseudomonadati</taxon>
        <taxon>Pseudomonadota</taxon>
        <taxon>Gammaproteobacteria</taxon>
        <taxon>Vibrionales</taxon>
        <taxon>Vibrionaceae</taxon>
        <taxon>Vibrio</taxon>
    </lineage>
</organism>
<comment type="caution">
    <text evidence="3">The sequence shown here is derived from an EMBL/GenBank/DDBJ whole genome shotgun (WGS) entry which is preliminary data.</text>
</comment>
<dbReference type="InterPro" id="IPR050298">
    <property type="entry name" value="Gram-neg_bact_OMP"/>
</dbReference>
<dbReference type="PANTHER" id="PTHR34501">
    <property type="entry name" value="PROTEIN YDDL-RELATED"/>
    <property type="match status" value="1"/>
</dbReference>